<dbReference type="InterPro" id="IPR012337">
    <property type="entry name" value="RNaseH-like_sf"/>
</dbReference>
<evidence type="ECO:0000313" key="2">
    <source>
        <dbReference type="EMBL" id="KAK9740040.1"/>
    </source>
</evidence>
<dbReference type="Pfam" id="PF24626">
    <property type="entry name" value="SH3_Tf2-1"/>
    <property type="match status" value="1"/>
</dbReference>
<dbReference type="Proteomes" id="UP001443914">
    <property type="component" value="Unassembled WGS sequence"/>
</dbReference>
<dbReference type="GO" id="GO:0003676">
    <property type="term" value="F:nucleic acid binding"/>
    <property type="evidence" value="ECO:0007669"/>
    <property type="project" value="InterPro"/>
</dbReference>
<dbReference type="Gene3D" id="3.30.420.10">
    <property type="entry name" value="Ribonuclease H-like superfamily/Ribonuclease H"/>
    <property type="match status" value="1"/>
</dbReference>
<dbReference type="AlphaFoldDB" id="A0AAW1M0L0"/>
<gene>
    <name evidence="2" type="ORF">RND81_03G006800</name>
</gene>
<organism evidence="2 3">
    <name type="scientific">Saponaria officinalis</name>
    <name type="common">Common soapwort</name>
    <name type="synonym">Lychnis saponaria</name>
    <dbReference type="NCBI Taxonomy" id="3572"/>
    <lineage>
        <taxon>Eukaryota</taxon>
        <taxon>Viridiplantae</taxon>
        <taxon>Streptophyta</taxon>
        <taxon>Embryophyta</taxon>
        <taxon>Tracheophyta</taxon>
        <taxon>Spermatophyta</taxon>
        <taxon>Magnoliopsida</taxon>
        <taxon>eudicotyledons</taxon>
        <taxon>Gunneridae</taxon>
        <taxon>Pentapetalae</taxon>
        <taxon>Caryophyllales</taxon>
        <taxon>Caryophyllaceae</taxon>
        <taxon>Caryophylleae</taxon>
        <taxon>Saponaria</taxon>
    </lineage>
</organism>
<reference evidence="2" key="1">
    <citation type="submission" date="2024-03" db="EMBL/GenBank/DDBJ databases">
        <title>WGS assembly of Saponaria officinalis var. Norfolk2.</title>
        <authorList>
            <person name="Jenkins J."/>
            <person name="Shu S."/>
            <person name="Grimwood J."/>
            <person name="Barry K."/>
            <person name="Goodstein D."/>
            <person name="Schmutz J."/>
            <person name="Leebens-Mack J."/>
            <person name="Osbourn A."/>
        </authorList>
    </citation>
    <scope>NUCLEOTIDE SEQUENCE [LARGE SCALE GENOMIC DNA]</scope>
    <source>
        <strain evidence="2">JIC</strain>
    </source>
</reference>
<sequence>MDFIEGLPKSQGKDTIFVVVDRLSKYAHFMLLSHPYTAEKVAQVFFDQVFRLHEWWYNTNFHSSAQSTPFQIVYGQSPFVHIPYVLGDSQVAAVDRSLAVREECIKLLQFHLKRAQVRMKNQADKGRSDKQFLVGDAVYMKLQPYRQNSVAYRTFAKLAPEYFGHFLILDKVGEVAYKLKLPDHSKIHPVFHVGF</sequence>
<dbReference type="InterPro" id="IPR036397">
    <property type="entry name" value="RNaseH_sf"/>
</dbReference>
<dbReference type="EMBL" id="JBDFQZ010000003">
    <property type="protein sequence ID" value="KAK9740040.1"/>
    <property type="molecule type" value="Genomic_DNA"/>
</dbReference>
<protein>
    <recommendedName>
        <fullName evidence="1">Tf2-1-like SH3-like domain-containing protein</fullName>
    </recommendedName>
</protein>
<keyword evidence="3" id="KW-1185">Reference proteome</keyword>
<accession>A0AAW1M0L0</accession>
<dbReference type="SUPFAM" id="SSF53098">
    <property type="entry name" value="Ribonuclease H-like"/>
    <property type="match status" value="1"/>
</dbReference>
<name>A0AAW1M0L0_SAPOF</name>
<evidence type="ECO:0000259" key="1">
    <source>
        <dbReference type="Pfam" id="PF24626"/>
    </source>
</evidence>
<comment type="caution">
    <text evidence="2">The sequence shown here is derived from an EMBL/GenBank/DDBJ whole genome shotgun (WGS) entry which is preliminary data.</text>
</comment>
<proteinExistence type="predicted"/>
<feature type="domain" description="Tf2-1-like SH3-like" evidence="1">
    <location>
        <begin position="135"/>
        <end position="193"/>
    </location>
</feature>
<evidence type="ECO:0000313" key="3">
    <source>
        <dbReference type="Proteomes" id="UP001443914"/>
    </source>
</evidence>
<dbReference type="InterPro" id="IPR056924">
    <property type="entry name" value="SH3_Tf2-1"/>
</dbReference>
<dbReference type="PANTHER" id="PTHR45835">
    <property type="entry name" value="YALI0A06105P"/>
    <property type="match status" value="1"/>
</dbReference>
<dbReference type="PANTHER" id="PTHR45835:SF104">
    <property type="entry name" value="PROTEIN NYNRIN-LIKE"/>
    <property type="match status" value="1"/>
</dbReference>